<dbReference type="InterPro" id="IPR023393">
    <property type="entry name" value="START-like_dom_sf"/>
</dbReference>
<proteinExistence type="inferred from homology"/>
<dbReference type="InterPro" id="IPR013538">
    <property type="entry name" value="ASHA1/2-like_C"/>
</dbReference>
<dbReference type="Gene3D" id="3.30.530.20">
    <property type="match status" value="1"/>
</dbReference>
<protein>
    <submittedName>
        <fullName evidence="3">SRPBCC domain-containing protein</fullName>
    </submittedName>
</protein>
<sequence length="154" mass="17667">MKNTRVDRAFKLIHAPEKDLYYALLKSSMLIQWLPPEGMTGEVNYFDPQTGGEFKITLKYDDEEIQGKTDDSHDVVKGKFVDMIPHKKIVMDVVFESDQPEYGGVMRQVWQYEKRSSGTMVSIECFNVPEGISQDDHETGLNASLNNLEQFIVK</sequence>
<dbReference type="SUPFAM" id="SSF55961">
    <property type="entry name" value="Bet v1-like"/>
    <property type="match status" value="1"/>
</dbReference>
<comment type="similarity">
    <text evidence="1">Belongs to the AHA1 family.</text>
</comment>
<reference evidence="4" key="1">
    <citation type="journal article" date="2019" name="Int. J. Syst. Evol. Microbiol.">
        <title>The Global Catalogue of Microorganisms (GCM) 10K type strain sequencing project: providing services to taxonomists for standard genome sequencing and annotation.</title>
        <authorList>
            <consortium name="The Broad Institute Genomics Platform"/>
            <consortium name="The Broad Institute Genome Sequencing Center for Infectious Disease"/>
            <person name="Wu L."/>
            <person name="Ma J."/>
        </authorList>
    </citation>
    <scope>NUCLEOTIDE SEQUENCE [LARGE SCALE GENOMIC DNA]</scope>
    <source>
        <strain evidence="4">KCTC 33575</strain>
    </source>
</reference>
<dbReference type="Proteomes" id="UP001597519">
    <property type="component" value="Unassembled WGS sequence"/>
</dbReference>
<keyword evidence="4" id="KW-1185">Reference proteome</keyword>
<feature type="domain" description="Activator of Hsp90 ATPase homologue 1/2-like C-terminal" evidence="2">
    <location>
        <begin position="15"/>
        <end position="151"/>
    </location>
</feature>
<dbReference type="EMBL" id="JBHUOQ010000004">
    <property type="protein sequence ID" value="MFD2830751.1"/>
    <property type="molecule type" value="Genomic_DNA"/>
</dbReference>
<evidence type="ECO:0000313" key="3">
    <source>
        <dbReference type="EMBL" id="MFD2830751.1"/>
    </source>
</evidence>
<evidence type="ECO:0000313" key="4">
    <source>
        <dbReference type="Proteomes" id="UP001597519"/>
    </source>
</evidence>
<gene>
    <name evidence="3" type="ORF">ACFSX4_09800</name>
</gene>
<comment type="caution">
    <text evidence="3">The sequence shown here is derived from an EMBL/GenBank/DDBJ whole genome shotgun (WGS) entry which is preliminary data.</text>
</comment>
<dbReference type="Pfam" id="PF08327">
    <property type="entry name" value="AHSA1"/>
    <property type="match status" value="1"/>
</dbReference>
<accession>A0ABW5WVB3</accession>
<evidence type="ECO:0000259" key="2">
    <source>
        <dbReference type="Pfam" id="PF08327"/>
    </source>
</evidence>
<organism evidence="3 4">
    <name type="scientific">Corticicoccus populi</name>
    <dbReference type="NCBI Taxonomy" id="1812821"/>
    <lineage>
        <taxon>Bacteria</taxon>
        <taxon>Bacillati</taxon>
        <taxon>Bacillota</taxon>
        <taxon>Bacilli</taxon>
        <taxon>Bacillales</taxon>
        <taxon>Staphylococcaceae</taxon>
        <taxon>Corticicoccus</taxon>
    </lineage>
</organism>
<evidence type="ECO:0000256" key="1">
    <source>
        <dbReference type="ARBA" id="ARBA00006817"/>
    </source>
</evidence>
<dbReference type="RefSeq" id="WP_377774091.1">
    <property type="nucleotide sequence ID" value="NZ_JBHUOQ010000004.1"/>
</dbReference>
<name>A0ABW5WVB3_9STAP</name>